<dbReference type="EMBL" id="AP018586">
    <property type="protein sequence ID" value="BBD92175.1"/>
    <property type="molecule type" value="Genomic_DNA"/>
</dbReference>
<dbReference type="EC" id="4.2.1.113" evidence="5 6"/>
<dbReference type="Pfam" id="PF13378">
    <property type="entry name" value="MR_MLE_C"/>
    <property type="match status" value="1"/>
</dbReference>
<name>A0ABN5W2X6_9STAP</name>
<dbReference type="SUPFAM" id="SSF51604">
    <property type="entry name" value="Enolase C-terminal domain-like"/>
    <property type="match status" value="1"/>
</dbReference>
<accession>A0ABN5W2X6</accession>
<keyword evidence="9" id="KW-1185">Reference proteome</keyword>
<evidence type="ECO:0000259" key="7">
    <source>
        <dbReference type="Pfam" id="PF13378"/>
    </source>
</evidence>
<gene>
    <name evidence="8" type="primary">menC</name>
    <name evidence="8" type="ORF">JMUB590_1117</name>
</gene>
<keyword evidence="4" id="KW-0456">Lyase</keyword>
<feature type="domain" description="Enolase C-terminal" evidence="7">
    <location>
        <begin position="142"/>
        <end position="319"/>
    </location>
</feature>
<organism evidence="8 9">
    <name type="scientific">Staphylococcus caprae</name>
    <dbReference type="NCBI Taxonomy" id="29380"/>
    <lineage>
        <taxon>Bacteria</taxon>
        <taxon>Bacillati</taxon>
        <taxon>Bacillota</taxon>
        <taxon>Bacilli</taxon>
        <taxon>Bacillales</taxon>
        <taxon>Staphylococcaceae</taxon>
        <taxon>Staphylococcus</taxon>
    </lineage>
</organism>
<dbReference type="SFLD" id="SFLDF00009">
    <property type="entry name" value="o-succinylbenzoate_synthase"/>
    <property type="match status" value="1"/>
</dbReference>
<dbReference type="Gene3D" id="3.20.20.120">
    <property type="entry name" value="Enolase-like C-terminal domain"/>
    <property type="match status" value="1"/>
</dbReference>
<dbReference type="GeneID" id="58050876"/>
<proteinExistence type="predicted"/>
<evidence type="ECO:0000256" key="2">
    <source>
        <dbReference type="ARBA" id="ARBA00022723"/>
    </source>
</evidence>
<evidence type="ECO:0000256" key="3">
    <source>
        <dbReference type="ARBA" id="ARBA00022842"/>
    </source>
</evidence>
<dbReference type="Proteomes" id="UP000274772">
    <property type="component" value="Chromosome"/>
</dbReference>
<evidence type="ECO:0000256" key="4">
    <source>
        <dbReference type="ARBA" id="ARBA00023239"/>
    </source>
</evidence>
<dbReference type="Gene3D" id="3.30.390.10">
    <property type="entry name" value="Enolase-like, N-terminal domain"/>
    <property type="match status" value="1"/>
</dbReference>
<evidence type="ECO:0000256" key="1">
    <source>
        <dbReference type="ARBA" id="ARBA00001968"/>
    </source>
</evidence>
<dbReference type="NCBIfam" id="TIGR01928">
    <property type="entry name" value="menC_lowGC_arch"/>
    <property type="match status" value="1"/>
</dbReference>
<reference evidence="8 9" key="1">
    <citation type="submission" date="2018-05" db="EMBL/GenBank/DDBJ databases">
        <title>Complete genome sequencing of three human clinical isolates of Staphylococcus caprae reveals virulence factors similar to those of S. epidermidis and S. capitis.</title>
        <authorList>
            <person name="Watanabe S."/>
            <person name="Cui L."/>
        </authorList>
    </citation>
    <scope>NUCLEOTIDE SEQUENCE [LARGE SCALE GENOMIC DNA]</scope>
    <source>
        <strain evidence="8 9">JMUB590</strain>
    </source>
</reference>
<evidence type="ECO:0000313" key="9">
    <source>
        <dbReference type="Proteomes" id="UP000274772"/>
    </source>
</evidence>
<comment type="cofactor">
    <cofactor evidence="1">
        <name>a divalent metal cation</name>
        <dbReference type="ChEBI" id="CHEBI:60240"/>
    </cofactor>
</comment>
<dbReference type="SFLD" id="SFLDS00001">
    <property type="entry name" value="Enolase"/>
    <property type="match status" value="1"/>
</dbReference>
<dbReference type="PANTHER" id="PTHR48073:SF5">
    <property type="entry name" value="O-SUCCINYLBENZOATE SYNTHASE"/>
    <property type="match status" value="1"/>
</dbReference>
<dbReference type="PANTHER" id="PTHR48073">
    <property type="entry name" value="O-SUCCINYLBENZOATE SYNTHASE-RELATED"/>
    <property type="match status" value="1"/>
</dbReference>
<dbReference type="InterPro" id="IPR029065">
    <property type="entry name" value="Enolase_C-like"/>
</dbReference>
<keyword evidence="2" id="KW-0479">Metal-binding</keyword>
<dbReference type="SFLD" id="SFLDG00180">
    <property type="entry name" value="muconate_cycloisomerase"/>
    <property type="match status" value="1"/>
</dbReference>
<protein>
    <recommendedName>
        <fullName evidence="5 6">o-succinylbenzoate synthase</fullName>
        <ecNumber evidence="5 6">4.2.1.113</ecNumber>
    </recommendedName>
</protein>
<sequence length="333" mass="37946">MKIKAINLFEYEEPFQSPMITPKIKLNERKSLIIEILTHDDQSYYGECNAFATNWYDNETIERVIETINTWKSQIIGKVFTSFDAWLPYLSELDSMPATRATVVMAVYQMYHTLPSFSVEYGATVSGLSNSQLLTLYRTKPKRIKLKWSSQLAEDLKRIRQLDFECDIAIDANESLTVDSFSEITELESEDILYIEEPFKSLDTLNELNASHYPSIAIDEKATSIKHIVSIVNQYPVKVVVLKPFRLGGIDKVIEAMKILKAKGIQFVVGGMYEFGLSRYFTAMLAKEGDYPGDITPSGYYFKEDLAKDSGILKEGMIEFTPPKVELSKLKPL</sequence>
<evidence type="ECO:0000256" key="6">
    <source>
        <dbReference type="NCBIfam" id="TIGR01928"/>
    </source>
</evidence>
<dbReference type="SUPFAM" id="SSF54826">
    <property type="entry name" value="Enolase N-terminal domain-like"/>
    <property type="match status" value="1"/>
</dbReference>
<dbReference type="InterPro" id="IPR010197">
    <property type="entry name" value="OSBS/NAAAR"/>
</dbReference>
<dbReference type="RefSeq" id="WP_002443516.1">
    <property type="nucleotide sequence ID" value="NZ_AP018586.1"/>
</dbReference>
<keyword evidence="3" id="KW-0460">Magnesium</keyword>
<evidence type="ECO:0000256" key="5">
    <source>
        <dbReference type="ARBA" id="ARBA00029491"/>
    </source>
</evidence>
<evidence type="ECO:0000313" key="8">
    <source>
        <dbReference type="EMBL" id="BBD92175.1"/>
    </source>
</evidence>
<dbReference type="InterPro" id="IPR036849">
    <property type="entry name" value="Enolase-like_C_sf"/>
</dbReference>
<dbReference type="InterPro" id="IPR029017">
    <property type="entry name" value="Enolase-like_N"/>
</dbReference>